<dbReference type="Pfam" id="PF08242">
    <property type="entry name" value="Methyltransf_12"/>
    <property type="match status" value="1"/>
</dbReference>
<comment type="caution">
    <text evidence="5">The sequence shown here is derived from an EMBL/GenBank/DDBJ whole genome shotgun (WGS) entry which is preliminary data.</text>
</comment>
<dbReference type="InterPro" id="IPR001763">
    <property type="entry name" value="Rhodanese-like_dom"/>
</dbReference>
<evidence type="ECO:0000313" key="6">
    <source>
        <dbReference type="Proteomes" id="UP000076400"/>
    </source>
</evidence>
<dbReference type="SUPFAM" id="SSF53335">
    <property type="entry name" value="S-adenosyl-L-methionine-dependent methyltransferases"/>
    <property type="match status" value="1"/>
</dbReference>
<organism evidence="5 6">
    <name type="scientific">Oceanibaculum pacificum</name>
    <dbReference type="NCBI Taxonomy" id="580166"/>
    <lineage>
        <taxon>Bacteria</taxon>
        <taxon>Pseudomonadati</taxon>
        <taxon>Pseudomonadota</taxon>
        <taxon>Alphaproteobacteria</taxon>
        <taxon>Rhodospirillales</taxon>
        <taxon>Oceanibaculaceae</taxon>
        <taxon>Oceanibaculum</taxon>
    </lineage>
</organism>
<dbReference type="CDD" id="cd02440">
    <property type="entry name" value="AdoMet_MTases"/>
    <property type="match status" value="1"/>
</dbReference>
<dbReference type="GO" id="GO:0008168">
    <property type="term" value="F:methyltransferase activity"/>
    <property type="evidence" value="ECO:0007669"/>
    <property type="project" value="UniProtKB-KW"/>
</dbReference>
<proteinExistence type="predicted"/>
<protein>
    <recommendedName>
        <fullName evidence="4">Rhodanese domain-containing protein</fullName>
    </recommendedName>
</protein>
<gene>
    <name evidence="5" type="ORF">AUP43_10680</name>
</gene>
<dbReference type="Gene3D" id="3.40.50.150">
    <property type="entry name" value="Vaccinia Virus protein VP39"/>
    <property type="match status" value="1"/>
</dbReference>
<dbReference type="AlphaFoldDB" id="A0A154VZ03"/>
<keyword evidence="3" id="KW-0949">S-adenosyl-L-methionine</keyword>
<accession>A0A154VZ03</accession>
<dbReference type="GO" id="GO:0032259">
    <property type="term" value="P:methylation"/>
    <property type="evidence" value="ECO:0007669"/>
    <property type="project" value="UniProtKB-KW"/>
</dbReference>
<name>A0A154VZ03_9PROT</name>
<dbReference type="PANTHER" id="PTHR43464">
    <property type="entry name" value="METHYLTRANSFERASE"/>
    <property type="match status" value="1"/>
</dbReference>
<evidence type="ECO:0000313" key="5">
    <source>
        <dbReference type="EMBL" id="KZD06449.1"/>
    </source>
</evidence>
<keyword evidence="6" id="KW-1185">Reference proteome</keyword>
<sequence length="521" mass="56668">MSDWTSGYVAELEYAQGVYREMAPALLRLNLLLKQADAQALEAASSSSGASSGKPLRYAELGCGHGLTAMMIAAGHPGAEVHATDFNPTHIAGAARMAAQAGLTNIRFYEHSFAEFLAADDLPMFDVVALHGVYSWISDENRALIRDFLYARLRPGGLCYISYNVLPGWAPAMPMRKLMLELGEGGRAQPMIARVDGALDFLGKLQKANAGYFRHNPTAATRLEGMRKHSRNYLAHEYMNRHWNLFYHCDVARELAEAKLSFAASAHAGDQVDVVNLTPDQQQLLASVADPAMRETVRDFCVNQQFRRDIFAKGLLRLGQQEQAAALGATRFALTVPRANLTLKVSLPVGEVNLQPGIYEPVADALADQPRTLAELLALPALKGIGHHKVLQALVILTAGGQAAPAQDAPAARAAKPACDRLNAVLMERARTAADITYLASPVVGCGIPLDRFSQLFLLGRKQGQKNLPAFVWSILAAQGQRIVKEEKTLQTPEDNQAELKTREQDFVEKTLPLLTSLGIA</sequence>
<dbReference type="InterPro" id="IPR029063">
    <property type="entry name" value="SAM-dependent_MTases_sf"/>
</dbReference>
<dbReference type="OrthoDB" id="5298787at2"/>
<evidence type="ECO:0000256" key="1">
    <source>
        <dbReference type="ARBA" id="ARBA00022603"/>
    </source>
</evidence>
<keyword evidence="1" id="KW-0489">Methyltransferase</keyword>
<evidence type="ECO:0000256" key="3">
    <source>
        <dbReference type="ARBA" id="ARBA00022691"/>
    </source>
</evidence>
<dbReference type="STRING" id="580166.AUP43_10680"/>
<dbReference type="RefSeq" id="WP_067557423.1">
    <property type="nucleotide sequence ID" value="NZ_LPXN01000121.1"/>
</dbReference>
<dbReference type="EMBL" id="LPXN01000121">
    <property type="protein sequence ID" value="KZD06449.1"/>
    <property type="molecule type" value="Genomic_DNA"/>
</dbReference>
<dbReference type="PANTHER" id="PTHR43464:SF19">
    <property type="entry name" value="UBIQUINONE BIOSYNTHESIS O-METHYLTRANSFERASE, MITOCHONDRIAL"/>
    <property type="match status" value="1"/>
</dbReference>
<keyword evidence="2" id="KW-0808">Transferase</keyword>
<dbReference type="InterPro" id="IPR013217">
    <property type="entry name" value="Methyltransf_12"/>
</dbReference>
<evidence type="ECO:0000259" key="4">
    <source>
        <dbReference type="PROSITE" id="PS50206"/>
    </source>
</evidence>
<evidence type="ECO:0000256" key="2">
    <source>
        <dbReference type="ARBA" id="ARBA00022679"/>
    </source>
</evidence>
<dbReference type="PROSITE" id="PS50206">
    <property type="entry name" value="RHODANESE_3"/>
    <property type="match status" value="1"/>
</dbReference>
<dbReference type="Pfam" id="PF10119">
    <property type="entry name" value="MethyTransf_Reg"/>
    <property type="match status" value="1"/>
</dbReference>
<reference evidence="5 6" key="1">
    <citation type="submission" date="2015-12" db="EMBL/GenBank/DDBJ databases">
        <title>Genome sequence of Oceanibaculum pacificum MCCC 1A02656.</title>
        <authorList>
            <person name="Lu L."/>
            <person name="Lai Q."/>
            <person name="Shao Z."/>
            <person name="Qian P."/>
        </authorList>
    </citation>
    <scope>NUCLEOTIDE SEQUENCE [LARGE SCALE GENOMIC DNA]</scope>
    <source>
        <strain evidence="5 6">MCCC 1A02656</strain>
    </source>
</reference>
<feature type="domain" description="Rhodanese" evidence="4">
    <location>
        <begin position="92"/>
        <end position="125"/>
    </location>
</feature>
<dbReference type="Proteomes" id="UP000076400">
    <property type="component" value="Unassembled WGS sequence"/>
</dbReference>
<dbReference type="InterPro" id="IPR018773">
    <property type="entry name" value="MeTrfase_reg_dom_prd"/>
</dbReference>